<feature type="region of interest" description="Disordered" evidence="1">
    <location>
        <begin position="1"/>
        <end position="125"/>
    </location>
</feature>
<dbReference type="EMBL" id="JBBWUH010000006">
    <property type="protein sequence ID" value="KAK8164102.1"/>
    <property type="molecule type" value="Genomic_DNA"/>
</dbReference>
<organism evidence="2 3">
    <name type="scientific">Phyllosticta citrichinensis</name>
    <dbReference type="NCBI Taxonomy" id="1130410"/>
    <lineage>
        <taxon>Eukaryota</taxon>
        <taxon>Fungi</taxon>
        <taxon>Dikarya</taxon>
        <taxon>Ascomycota</taxon>
        <taxon>Pezizomycotina</taxon>
        <taxon>Dothideomycetes</taxon>
        <taxon>Dothideomycetes incertae sedis</taxon>
        <taxon>Botryosphaeriales</taxon>
        <taxon>Phyllostictaceae</taxon>
        <taxon>Phyllosticta</taxon>
    </lineage>
</organism>
<protein>
    <submittedName>
        <fullName evidence="2">Uncharacterized protein</fullName>
    </submittedName>
</protein>
<feature type="compositionally biased region" description="Pro residues" evidence="1">
    <location>
        <begin position="88"/>
        <end position="101"/>
    </location>
</feature>
<keyword evidence="3" id="KW-1185">Reference proteome</keyword>
<sequence length="506" mass="58733">MPPKRTAQAAGLGGVRRSTRLRLQQSDALHRNDGDGNQDGDGDEDEDELVSDSPSHHLRTPTDRGRSRSIPTPPSTRPRPRRPRTDAPLPPPPPLPLPPVDVPDEEEQPPQESDIDSSMELDDEPRWQEPDYVETYRHFKTELQKLTGWREIKDNKSGRKKSHWNFHDGDIMDKLCKPFFEFDVPATTTKDQAMQTLCRMDQTATRIVSYVTMGGPKGRDDWYDVFRNKETRKAVVYAVVGFIMQEHVFSSLCYGASDAELETLHRQVDLKYREEDGFYRTKKRERRVRELLFQKNGQPRPFSTGFIAKSKELAWQMYTILAPILALHPMTPQRQQNNQQAVLRVLFELITRAGRLSLQMRLDRNTVYFMTPAHKDEYYDPSNMWVLNDDEMRRNNRYHNDTWDGMPKAKREQWRAAIFDLALVRVCCFPGFLAFKKGGWDKKFKKRGVRVYPIQDKVVALRWGTEKPFSPRNGTWDEWWMVWGEANGLITENDEEDGEDGEGGGS</sequence>
<proteinExistence type="predicted"/>
<comment type="caution">
    <text evidence="2">The sequence shown here is derived from an EMBL/GenBank/DDBJ whole genome shotgun (WGS) entry which is preliminary data.</text>
</comment>
<feature type="compositionally biased region" description="Acidic residues" evidence="1">
    <location>
        <begin position="36"/>
        <end position="50"/>
    </location>
</feature>
<gene>
    <name evidence="2" type="ORF">IWX90DRAFT_249633</name>
</gene>
<evidence type="ECO:0000256" key="1">
    <source>
        <dbReference type="SAM" id="MobiDB-lite"/>
    </source>
</evidence>
<feature type="compositionally biased region" description="Acidic residues" evidence="1">
    <location>
        <begin position="102"/>
        <end position="123"/>
    </location>
</feature>
<accession>A0ABR1XR34</accession>
<name>A0ABR1XR34_9PEZI</name>
<evidence type="ECO:0000313" key="2">
    <source>
        <dbReference type="EMBL" id="KAK8164102.1"/>
    </source>
</evidence>
<reference evidence="2 3" key="1">
    <citation type="journal article" date="2022" name="G3 (Bethesda)">
        <title>Enemy or ally: a genomic approach to elucidate the lifestyle of Phyllosticta citrichinaensis.</title>
        <authorList>
            <person name="Buijs V.A."/>
            <person name="Groenewald J.Z."/>
            <person name="Haridas S."/>
            <person name="LaButti K.M."/>
            <person name="Lipzen A."/>
            <person name="Martin F.M."/>
            <person name="Barry K."/>
            <person name="Grigoriev I.V."/>
            <person name="Crous P.W."/>
            <person name="Seidl M.F."/>
        </authorList>
    </citation>
    <scope>NUCLEOTIDE SEQUENCE [LARGE SCALE GENOMIC DNA]</scope>
    <source>
        <strain evidence="2 3">CBS 129764</strain>
    </source>
</reference>
<evidence type="ECO:0000313" key="3">
    <source>
        <dbReference type="Proteomes" id="UP001456524"/>
    </source>
</evidence>
<dbReference type="Proteomes" id="UP001456524">
    <property type="component" value="Unassembled WGS sequence"/>
</dbReference>